<accession>A0A328U474</accession>
<dbReference type="InterPro" id="IPR001650">
    <property type="entry name" value="Helicase_C-like"/>
</dbReference>
<name>A0A328U474_9BACL</name>
<dbReference type="PANTHER" id="PTHR45766:SF6">
    <property type="entry name" value="SWI_SNF-RELATED MATRIX-ASSOCIATED ACTIN-DEPENDENT REGULATOR OF CHROMATIN SUBFAMILY A-LIKE PROTEIN 1"/>
    <property type="match status" value="1"/>
</dbReference>
<evidence type="ECO:0000313" key="3">
    <source>
        <dbReference type="EMBL" id="RAP75705.1"/>
    </source>
</evidence>
<dbReference type="Pfam" id="PF00271">
    <property type="entry name" value="Helicase_C"/>
    <property type="match status" value="1"/>
</dbReference>
<feature type="domain" description="Helicase C-terminal" evidence="2">
    <location>
        <begin position="70"/>
        <end position="223"/>
    </location>
</feature>
<reference evidence="3 4" key="1">
    <citation type="submission" date="2018-06" db="EMBL/GenBank/DDBJ databases">
        <title>Paenibacillus montanisoli sp. nov., isolated from mountain area soil.</title>
        <authorList>
            <person name="Wu M."/>
        </authorList>
    </citation>
    <scope>NUCLEOTIDE SEQUENCE [LARGE SCALE GENOMIC DNA]</scope>
    <source>
        <strain evidence="3 4">RA17</strain>
    </source>
</reference>
<dbReference type="AlphaFoldDB" id="A0A328U474"/>
<dbReference type="PROSITE" id="PS51194">
    <property type="entry name" value="HELICASE_CTER"/>
    <property type="match status" value="1"/>
</dbReference>
<dbReference type="GO" id="GO:0006281">
    <property type="term" value="P:DNA repair"/>
    <property type="evidence" value="ECO:0007669"/>
    <property type="project" value="TreeGrafter"/>
</dbReference>
<dbReference type="GO" id="GO:0031297">
    <property type="term" value="P:replication fork processing"/>
    <property type="evidence" value="ECO:0007669"/>
    <property type="project" value="TreeGrafter"/>
</dbReference>
<evidence type="ECO:0000256" key="1">
    <source>
        <dbReference type="ARBA" id="ARBA00022801"/>
    </source>
</evidence>
<dbReference type="InterPro" id="IPR049730">
    <property type="entry name" value="SNF2/RAD54-like_C"/>
</dbReference>
<protein>
    <recommendedName>
        <fullName evidence="2">Helicase C-terminal domain-containing protein</fullName>
    </recommendedName>
</protein>
<dbReference type="OrthoDB" id="9815272at2"/>
<keyword evidence="4" id="KW-1185">Reference proteome</keyword>
<gene>
    <name evidence="3" type="ORF">DL346_09620</name>
</gene>
<proteinExistence type="predicted"/>
<evidence type="ECO:0000259" key="2">
    <source>
        <dbReference type="PROSITE" id="PS51194"/>
    </source>
</evidence>
<comment type="caution">
    <text evidence="3">The sequence shown here is derived from an EMBL/GenBank/DDBJ whole genome shotgun (WGS) entry which is preliminary data.</text>
</comment>
<sequence length="223" mass="25593">MTDIVNITEKQIVVTLEPENETEYLQLLNDYFTASERNSRVSSIHEKKQLMAIKEQMALLCNQNTQKLNKLKSIIREVSERREKTIVIAKSNAVASLLFDKLSADEDIKGVLMITAQLSIHAANEMIERFNKIPESTVLLITDGVNTSLDLTAANHLVHYDYPARFSDILQRNNRISRQTSYHKEATIYYLLTSGKIDEFEYRECRNPNESTAGQRITQRPTI</sequence>
<dbReference type="Proteomes" id="UP000249260">
    <property type="component" value="Unassembled WGS sequence"/>
</dbReference>
<dbReference type="InterPro" id="IPR027417">
    <property type="entry name" value="P-loop_NTPase"/>
</dbReference>
<evidence type="ECO:0000313" key="4">
    <source>
        <dbReference type="Proteomes" id="UP000249260"/>
    </source>
</evidence>
<dbReference type="EMBL" id="QLUW01000002">
    <property type="protein sequence ID" value="RAP75705.1"/>
    <property type="molecule type" value="Genomic_DNA"/>
</dbReference>
<keyword evidence="1" id="KW-0378">Hydrolase</keyword>
<dbReference type="PANTHER" id="PTHR45766">
    <property type="entry name" value="DNA ANNEALING HELICASE AND ENDONUCLEASE ZRANB3 FAMILY MEMBER"/>
    <property type="match status" value="1"/>
</dbReference>
<dbReference type="Gene3D" id="3.40.50.300">
    <property type="entry name" value="P-loop containing nucleotide triphosphate hydrolases"/>
    <property type="match status" value="1"/>
</dbReference>
<dbReference type="CDD" id="cd18793">
    <property type="entry name" value="SF2_C_SNF"/>
    <property type="match status" value="1"/>
</dbReference>
<dbReference type="SUPFAM" id="SSF52540">
    <property type="entry name" value="P-loop containing nucleoside triphosphate hydrolases"/>
    <property type="match status" value="1"/>
</dbReference>
<organism evidence="3 4">
    <name type="scientific">Paenibacillus montanisoli</name>
    <dbReference type="NCBI Taxonomy" id="2081970"/>
    <lineage>
        <taxon>Bacteria</taxon>
        <taxon>Bacillati</taxon>
        <taxon>Bacillota</taxon>
        <taxon>Bacilli</taxon>
        <taxon>Bacillales</taxon>
        <taxon>Paenibacillaceae</taxon>
        <taxon>Paenibacillus</taxon>
    </lineage>
</organism>
<dbReference type="GO" id="GO:0016787">
    <property type="term" value="F:hydrolase activity"/>
    <property type="evidence" value="ECO:0007669"/>
    <property type="project" value="UniProtKB-KW"/>
</dbReference>